<dbReference type="PROSITE" id="PS50206">
    <property type="entry name" value="RHODANESE_3"/>
    <property type="match status" value="4"/>
</dbReference>
<dbReference type="AlphaFoldDB" id="A0A0P9PJ49"/>
<dbReference type="Pfam" id="PF00581">
    <property type="entry name" value="Rhodanese"/>
    <property type="match status" value="3"/>
</dbReference>
<evidence type="ECO:0000313" key="4">
    <source>
        <dbReference type="Proteomes" id="UP000050490"/>
    </source>
</evidence>
<organism evidence="2 4">
    <name type="scientific">Pseudomonas amygdali pv. eriobotryae</name>
    <dbReference type="NCBI Taxonomy" id="129137"/>
    <lineage>
        <taxon>Bacteria</taxon>
        <taxon>Pseudomonadati</taxon>
        <taxon>Pseudomonadota</taxon>
        <taxon>Gammaproteobacteria</taxon>
        <taxon>Pseudomonadales</taxon>
        <taxon>Pseudomonadaceae</taxon>
        <taxon>Pseudomonas</taxon>
        <taxon>Pseudomonas amygdali</taxon>
    </lineage>
</organism>
<reference evidence="3 5" key="2">
    <citation type="submission" date="2018-08" db="EMBL/GenBank/DDBJ databases">
        <title>Recombination of ecologically and evolutionarily significant loci maintains genetic cohesion in the Pseudomonas syringae species complex.</title>
        <authorList>
            <person name="Dillon M."/>
            <person name="Thakur S."/>
            <person name="Almeida R.N.D."/>
            <person name="Weir B.S."/>
            <person name="Guttman D.S."/>
        </authorList>
    </citation>
    <scope>NUCLEOTIDE SEQUENCE [LARGE SCALE GENOMIC DNA]</scope>
    <source>
        <strain evidence="3 5">ICMP 8636</strain>
    </source>
</reference>
<dbReference type="InterPro" id="IPR050229">
    <property type="entry name" value="GlpE_sulfurtransferase"/>
</dbReference>
<dbReference type="PANTHER" id="PTHR43031">
    <property type="entry name" value="FAD-DEPENDENT OXIDOREDUCTASE"/>
    <property type="match status" value="1"/>
</dbReference>
<evidence type="ECO:0000259" key="1">
    <source>
        <dbReference type="PROSITE" id="PS50206"/>
    </source>
</evidence>
<feature type="domain" description="Rhodanese" evidence="1">
    <location>
        <begin position="40"/>
        <end position="129"/>
    </location>
</feature>
<dbReference type="EMBL" id="RBOA01000116">
    <property type="protein sequence ID" value="RMM02433.1"/>
    <property type="molecule type" value="Genomic_DNA"/>
</dbReference>
<evidence type="ECO:0000313" key="2">
    <source>
        <dbReference type="EMBL" id="KPX20653.1"/>
    </source>
</evidence>
<protein>
    <submittedName>
        <fullName evidence="2">Rhodanese-related sulfurtransferase</fullName>
    </submittedName>
</protein>
<dbReference type="Gene3D" id="3.40.250.10">
    <property type="entry name" value="Rhodanese-like domain"/>
    <property type="match status" value="4"/>
</dbReference>
<reference evidence="2 4" key="1">
    <citation type="submission" date="2015-09" db="EMBL/GenBank/DDBJ databases">
        <title>Genome announcement of multiple Pseudomonas syringae strains.</title>
        <authorList>
            <person name="Thakur S."/>
            <person name="Wang P.W."/>
            <person name="Gong Y."/>
            <person name="Weir B.S."/>
            <person name="Guttman D.S."/>
        </authorList>
    </citation>
    <scope>NUCLEOTIDE SEQUENCE [LARGE SCALE GENOMIC DNA]</scope>
    <source>
        <strain evidence="2 4">ICMP4455</strain>
    </source>
</reference>
<dbReference type="Proteomes" id="UP000272627">
    <property type="component" value="Unassembled WGS sequence"/>
</dbReference>
<dbReference type="InterPro" id="IPR001763">
    <property type="entry name" value="Rhodanese-like_dom"/>
</dbReference>
<dbReference type="SMART" id="SM00450">
    <property type="entry name" value="RHOD"/>
    <property type="match status" value="4"/>
</dbReference>
<gene>
    <name evidence="2" type="ORF">ALO70_04475</name>
    <name evidence="3" type="ORF">ALQ86_03710</name>
</gene>
<evidence type="ECO:0000313" key="5">
    <source>
        <dbReference type="Proteomes" id="UP000272627"/>
    </source>
</evidence>
<name>A0A0P9PJ49_PSEA0</name>
<dbReference type="PANTHER" id="PTHR43031:SF1">
    <property type="entry name" value="PYRIDINE NUCLEOTIDE-DISULPHIDE OXIDOREDUCTASE"/>
    <property type="match status" value="1"/>
</dbReference>
<dbReference type="GO" id="GO:0016740">
    <property type="term" value="F:transferase activity"/>
    <property type="evidence" value="ECO:0007669"/>
    <property type="project" value="UniProtKB-KW"/>
</dbReference>
<accession>A0A0P9PJ49</accession>
<keyword evidence="2" id="KW-0808">Transferase</keyword>
<comment type="caution">
    <text evidence="2">The sequence shown here is derived from an EMBL/GenBank/DDBJ whole genome shotgun (WGS) entry which is preliminary data.</text>
</comment>
<feature type="domain" description="Rhodanese" evidence="1">
    <location>
        <begin position="162"/>
        <end position="253"/>
    </location>
</feature>
<dbReference type="InterPro" id="IPR036873">
    <property type="entry name" value="Rhodanese-like_dom_sf"/>
</dbReference>
<feature type="domain" description="Rhodanese" evidence="1">
    <location>
        <begin position="300"/>
        <end position="385"/>
    </location>
</feature>
<dbReference type="SUPFAM" id="SSF52821">
    <property type="entry name" value="Rhodanese/Cell cycle control phosphatase"/>
    <property type="match status" value="4"/>
</dbReference>
<feature type="domain" description="Rhodanese" evidence="1">
    <location>
        <begin position="407"/>
        <end position="494"/>
    </location>
</feature>
<dbReference type="PATRIC" id="fig|129137.4.peg.6448"/>
<dbReference type="EMBL" id="LJQI01000406">
    <property type="protein sequence ID" value="KPX20653.1"/>
    <property type="molecule type" value="Genomic_DNA"/>
</dbReference>
<dbReference type="Proteomes" id="UP000050490">
    <property type="component" value="Unassembled WGS sequence"/>
</dbReference>
<evidence type="ECO:0000313" key="3">
    <source>
        <dbReference type="EMBL" id="RMM02433.1"/>
    </source>
</evidence>
<sequence length="552" mass="60008">MLFDEGAAQEIFEVAMNDVTTVTPEFPEVDVDTLQRWLAAPDEIAFVDIREDGVHGEGHPLLAITIPYSRLEARFPKFVPRPGTRIVLIADPETAAKAVGYLNALGYSDVWVLSGGVEAWSAAGEILFASNNVPSKAFAEYVEHIYHTPDIESEELDRLVKSGADVVLLDSRAIEEFESFRVPGAVSAPGVEMMYRFDELVPSPDTLVVVTCAGRTRGIIGAQALINAGVPNRVAALSGGTQGWRLSGFDLDRTPVSVADTSPLAEPAKESAAQRGQAVAKRFGVSVIDSATLKQWRDDPSRTTFIFDVRTPREYARGHLEGSLGLEGGMLVQCIDRSVGTRGARLVLVDDDGVRATLTAHWLLQLGWEAVVLPGLIEGVAPPSAFEKLNDWPRVREITATQALSLLENNAVLVSADLSADYRITHPASAVWVNRSRLHQLPATIHDSESVIVTGKDRDLAHAVARDLSDSGLNAVVLLGDKEVWESAGLEVVSSPDFPPDEQRIDYLFWLHDRHSGNNTSSRAYLDWELSLPAAIDATAVTGYRIPLPLQQ</sequence>
<proteinExistence type="predicted"/>